<dbReference type="PANTHER" id="PTHR30093">
    <property type="entry name" value="GENERAL SECRETION PATHWAY PROTEIN G"/>
    <property type="match status" value="1"/>
</dbReference>
<evidence type="ECO:0008006" key="5">
    <source>
        <dbReference type="Google" id="ProtNLM"/>
    </source>
</evidence>
<dbReference type="InterPro" id="IPR012902">
    <property type="entry name" value="N_methyl_site"/>
</dbReference>
<dbReference type="OrthoDB" id="253619at2"/>
<dbReference type="RefSeq" id="WP_013565678.1">
    <property type="nucleotide sequence ID" value="NC_014962.1"/>
</dbReference>
<dbReference type="NCBIfam" id="TIGR02532">
    <property type="entry name" value="IV_pilin_GFxxxE"/>
    <property type="match status" value="1"/>
</dbReference>
<feature type="region of interest" description="Disordered" evidence="1">
    <location>
        <begin position="1"/>
        <end position="22"/>
    </location>
</feature>
<feature type="compositionally biased region" description="Pro residues" evidence="1">
    <location>
        <begin position="1"/>
        <end position="12"/>
    </location>
</feature>
<dbReference type="eggNOG" id="COG2165">
    <property type="taxonomic scope" value="Bacteria"/>
</dbReference>
<evidence type="ECO:0000256" key="1">
    <source>
        <dbReference type="SAM" id="MobiDB-lite"/>
    </source>
</evidence>
<evidence type="ECO:0000256" key="2">
    <source>
        <dbReference type="SAM" id="Phobius"/>
    </source>
</evidence>
<feature type="transmembrane region" description="Helical" evidence="2">
    <location>
        <begin position="33"/>
        <end position="55"/>
    </location>
</feature>
<keyword evidence="2" id="KW-1133">Transmembrane helix</keyword>
<dbReference type="PROSITE" id="PS00409">
    <property type="entry name" value="PROKAR_NTER_METHYL"/>
    <property type="match status" value="1"/>
</dbReference>
<reference key="1">
    <citation type="submission" date="2010-11" db="EMBL/GenBank/DDBJ databases">
        <title>The complete sequence of chromosome of Isophaera pallida ATCC 43644.</title>
        <authorList>
            <consortium name="US DOE Joint Genome Institute (JGI-PGF)"/>
            <person name="Lucas S."/>
            <person name="Copeland A."/>
            <person name="Lapidus A."/>
            <person name="Bruce D."/>
            <person name="Goodwin L."/>
            <person name="Pitluck S."/>
            <person name="Kyrpides N."/>
            <person name="Mavromatis K."/>
            <person name="Pagani I."/>
            <person name="Ivanova N."/>
            <person name="Saunders E."/>
            <person name="Brettin T."/>
            <person name="Detter J.C."/>
            <person name="Han C."/>
            <person name="Tapia R."/>
            <person name="Land M."/>
            <person name="Hauser L."/>
            <person name="Markowitz V."/>
            <person name="Cheng J.-F."/>
            <person name="Hugenholtz P."/>
            <person name="Woyke T."/>
            <person name="Wu D."/>
            <person name="Eisen J.A."/>
        </authorList>
    </citation>
    <scope>NUCLEOTIDE SEQUENCE</scope>
    <source>
        <strain>ATCC 43644</strain>
    </source>
</reference>
<protein>
    <recommendedName>
        <fullName evidence="5">Type II secretion system protein</fullName>
    </recommendedName>
</protein>
<evidence type="ECO:0000313" key="4">
    <source>
        <dbReference type="Proteomes" id="UP000008631"/>
    </source>
</evidence>
<dbReference type="InterPro" id="IPR045584">
    <property type="entry name" value="Pilin-like"/>
</dbReference>
<dbReference type="Gene3D" id="3.30.700.10">
    <property type="entry name" value="Glycoprotein, Type 4 Pilin"/>
    <property type="match status" value="1"/>
</dbReference>
<name>E8R139_ISOPI</name>
<dbReference type="AlphaFoldDB" id="E8R139"/>
<dbReference type="SUPFAM" id="SSF54523">
    <property type="entry name" value="Pili subunits"/>
    <property type="match status" value="1"/>
</dbReference>
<dbReference type="EMBL" id="CP002353">
    <property type="protein sequence ID" value="ADV63390.1"/>
    <property type="molecule type" value="Genomic_DNA"/>
</dbReference>
<dbReference type="InParanoid" id="E8R139"/>
<keyword evidence="2" id="KW-0812">Transmembrane</keyword>
<dbReference type="Proteomes" id="UP000008631">
    <property type="component" value="Chromosome"/>
</dbReference>
<proteinExistence type="predicted"/>
<organism evidence="3 4">
    <name type="scientific">Isosphaera pallida (strain ATCC 43644 / DSM 9630 / IS1B)</name>
    <dbReference type="NCBI Taxonomy" id="575540"/>
    <lineage>
        <taxon>Bacteria</taxon>
        <taxon>Pseudomonadati</taxon>
        <taxon>Planctomycetota</taxon>
        <taxon>Planctomycetia</taxon>
        <taxon>Isosphaerales</taxon>
        <taxon>Isosphaeraceae</taxon>
        <taxon>Isosphaera</taxon>
    </lineage>
</organism>
<sequence length="631" mass="67535">MPCEPPLPQPRPRPGRRAVPSTRSRRGFTLVELLIVIAVIGILVGLVVVASAGAVRTAELRATQSLISKLSVAVNDRLQALQTSPVQPNGAHRYLAATLPGPGLAYTRPDLTGPGPGQVLPVFNPNQVYAAVKVDNSPIGALSWGLINEDRAKVLALMDFIRMEMPDTFFVQADQPGAPYPLNFGGWVYPNPNAFVNVNEINPTLSNAILPLGNSAIVSAPGLPPPFPVQTPAGTFPVQLTSYLPNLRLDIPGGPMGLSQAGPSGCNLLNGTPFPPLININGSPDQTWERTGRGIFGASYSAAASIYKNLRYATAALDGVDNSPANTAGSGFADEFGENGTAAAQAQSALQRFYVNHDPITARSEMLYALLVEGVGPFGSVFSPDDFTEREVQDTDGDGLPEFVDAWGRPLQFYRNPVFYNEYTLVNGILTSDVRNPLGVLGYTPFEERQRNPLDPRNQLMAIDWWGETNTVNGSVAVGGSVFNPIDGTIPMSARARAVQAFLGPLSLFQTPAGRWEGSSNINDQTPSLRRRAFAAKPLILSAGPDGETGLYAAHRDPQWITSNPAQKVRMLIGVPPYQFNGFTFGNFGGFVGENNAAPDFLAPFGIGQALERMTDNITNYRLESTGGGLY</sequence>
<keyword evidence="4" id="KW-1185">Reference proteome</keyword>
<gene>
    <name evidence="3" type="ordered locus">Isop_2824</name>
</gene>
<reference evidence="3 4" key="2">
    <citation type="journal article" date="2011" name="Stand. Genomic Sci.">
        <title>Complete genome sequence of Isosphaera pallida type strain (IS1B).</title>
        <authorList>
            <consortium name="US DOE Joint Genome Institute (JGI-PGF)"/>
            <person name="Goker M."/>
            <person name="Cleland D."/>
            <person name="Saunders E."/>
            <person name="Lapidus A."/>
            <person name="Nolan M."/>
            <person name="Lucas S."/>
            <person name="Hammon N."/>
            <person name="Deshpande S."/>
            <person name="Cheng J.F."/>
            <person name="Tapia R."/>
            <person name="Han C."/>
            <person name="Goodwin L."/>
            <person name="Pitluck S."/>
            <person name="Liolios K."/>
            <person name="Pagani I."/>
            <person name="Ivanova N."/>
            <person name="Mavromatis K."/>
            <person name="Pati A."/>
            <person name="Chen A."/>
            <person name="Palaniappan K."/>
            <person name="Land M."/>
            <person name="Hauser L."/>
            <person name="Chang Y.J."/>
            <person name="Jeffries C.D."/>
            <person name="Detter J.C."/>
            <person name="Beck B."/>
            <person name="Woyke T."/>
            <person name="Bristow J."/>
            <person name="Eisen J.A."/>
            <person name="Markowitz V."/>
            <person name="Hugenholtz P."/>
            <person name="Kyrpides N.C."/>
            <person name="Klenk H.P."/>
        </authorList>
    </citation>
    <scope>NUCLEOTIDE SEQUENCE [LARGE SCALE GENOMIC DNA]</scope>
    <source>
        <strain evidence="4">ATCC 43644 / DSM 9630 / IS1B</strain>
    </source>
</reference>
<dbReference type="KEGG" id="ipa:Isop_2824"/>
<keyword evidence="2" id="KW-0472">Membrane</keyword>
<dbReference type="STRING" id="575540.Isop_2824"/>
<dbReference type="HOGENOM" id="CLU_523624_0_0_0"/>
<dbReference type="Pfam" id="PF07963">
    <property type="entry name" value="N_methyl"/>
    <property type="match status" value="1"/>
</dbReference>
<evidence type="ECO:0000313" key="3">
    <source>
        <dbReference type="EMBL" id="ADV63390.1"/>
    </source>
</evidence>
<accession>E8R139</accession>